<proteinExistence type="predicted"/>
<comment type="caution">
    <text evidence="1">The sequence shown here is derived from an EMBL/GenBank/DDBJ whole genome shotgun (WGS) entry which is preliminary data.</text>
</comment>
<reference evidence="1" key="1">
    <citation type="journal article" date="2014" name="Front. Microbiol.">
        <title>High frequency of phylogenetically diverse reductive dehalogenase-homologous genes in deep subseafloor sedimentary metagenomes.</title>
        <authorList>
            <person name="Kawai M."/>
            <person name="Futagami T."/>
            <person name="Toyoda A."/>
            <person name="Takaki Y."/>
            <person name="Nishi S."/>
            <person name="Hori S."/>
            <person name="Arai W."/>
            <person name="Tsubouchi T."/>
            <person name="Morono Y."/>
            <person name="Uchiyama I."/>
            <person name="Ito T."/>
            <person name="Fujiyama A."/>
            <person name="Inagaki F."/>
            <person name="Takami H."/>
        </authorList>
    </citation>
    <scope>NUCLEOTIDE SEQUENCE</scope>
    <source>
        <strain evidence="1">Expedition CK06-06</strain>
    </source>
</reference>
<dbReference type="EMBL" id="BART01018171">
    <property type="protein sequence ID" value="GAG86837.1"/>
    <property type="molecule type" value="Genomic_DNA"/>
</dbReference>
<sequence length="60" mass="6911">PVQAQEDKFVQEIRDHLEHDDTLLFLLPNLHAGDRIYVYMEGDSGNLDPFIAITDDQLDL</sequence>
<name>X1C0F5_9ZZZZ</name>
<accession>X1C0F5</accession>
<organism evidence="1">
    <name type="scientific">marine sediment metagenome</name>
    <dbReference type="NCBI Taxonomy" id="412755"/>
    <lineage>
        <taxon>unclassified sequences</taxon>
        <taxon>metagenomes</taxon>
        <taxon>ecological metagenomes</taxon>
    </lineage>
</organism>
<gene>
    <name evidence="1" type="ORF">S01H4_34355</name>
</gene>
<evidence type="ECO:0000313" key="1">
    <source>
        <dbReference type="EMBL" id="GAG86837.1"/>
    </source>
</evidence>
<protein>
    <submittedName>
        <fullName evidence="1">Uncharacterized protein</fullName>
    </submittedName>
</protein>
<dbReference type="AlphaFoldDB" id="X1C0F5"/>
<feature type="non-terminal residue" evidence="1">
    <location>
        <position position="1"/>
    </location>
</feature>